<dbReference type="Pfam" id="PF03180">
    <property type="entry name" value="Lipoprotein_9"/>
    <property type="match status" value="1"/>
</dbReference>
<dbReference type="PROSITE" id="PS51257">
    <property type="entry name" value="PROKAR_LIPOPROTEIN"/>
    <property type="match status" value="1"/>
</dbReference>
<evidence type="ECO:0000256" key="1">
    <source>
        <dbReference type="ARBA" id="ARBA00004635"/>
    </source>
</evidence>
<reference evidence="10" key="1">
    <citation type="submission" date="2023-07" db="EMBL/GenBank/DDBJ databases">
        <title>Conexibacter stalactiti sp. nov., isolated from stalactites in a lava cave and emended description of the genus Conexibacter.</title>
        <authorList>
            <person name="Lee S.D."/>
        </authorList>
    </citation>
    <scope>NUCLEOTIDE SEQUENCE [LARGE SCALE GENOMIC DNA]</scope>
    <source>
        <strain evidence="10">KCTC 39840</strain>
    </source>
</reference>
<gene>
    <name evidence="9" type="ORF">R7226_22035</name>
</gene>
<feature type="signal peptide" evidence="8">
    <location>
        <begin position="1"/>
        <end position="19"/>
    </location>
</feature>
<feature type="compositionally biased region" description="Low complexity" evidence="7">
    <location>
        <begin position="30"/>
        <end position="43"/>
    </location>
</feature>
<dbReference type="Gene3D" id="3.40.190.10">
    <property type="entry name" value="Periplasmic binding protein-like II"/>
    <property type="match status" value="2"/>
</dbReference>
<keyword evidence="2 8" id="KW-0732">Signal</keyword>
<evidence type="ECO:0000256" key="8">
    <source>
        <dbReference type="SAM" id="SignalP"/>
    </source>
</evidence>
<evidence type="ECO:0000313" key="10">
    <source>
        <dbReference type="Proteomes" id="UP001284601"/>
    </source>
</evidence>
<proteinExistence type="inferred from homology"/>
<evidence type="ECO:0000256" key="6">
    <source>
        <dbReference type="PIRNR" id="PIRNR002854"/>
    </source>
</evidence>
<dbReference type="PANTHER" id="PTHR30429">
    <property type="entry name" value="D-METHIONINE-BINDING LIPOPROTEIN METQ"/>
    <property type="match status" value="1"/>
</dbReference>
<evidence type="ECO:0000256" key="4">
    <source>
        <dbReference type="ARBA" id="ARBA00023139"/>
    </source>
</evidence>
<protein>
    <recommendedName>
        <fullName evidence="6">Lipoprotein</fullName>
    </recommendedName>
</protein>
<keyword evidence="3" id="KW-0472">Membrane</keyword>
<dbReference type="PANTHER" id="PTHR30429:SF0">
    <property type="entry name" value="METHIONINE-BINDING LIPOPROTEIN METQ"/>
    <property type="match status" value="1"/>
</dbReference>
<feature type="chain" id="PRO_5047219642" description="Lipoprotein" evidence="8">
    <location>
        <begin position="20"/>
        <end position="292"/>
    </location>
</feature>
<dbReference type="RefSeq" id="WP_318599480.1">
    <property type="nucleotide sequence ID" value="NZ_JAWSTH010000073.1"/>
</dbReference>
<comment type="subcellular location">
    <subcellularLocation>
        <location evidence="1">Membrane</location>
        <topology evidence="1">Lipid-anchor</topology>
    </subcellularLocation>
</comment>
<comment type="caution">
    <text evidence="9">The sequence shown here is derived from an EMBL/GenBank/DDBJ whole genome shotgun (WGS) entry which is preliminary data.</text>
</comment>
<keyword evidence="10" id="KW-1185">Reference proteome</keyword>
<feature type="region of interest" description="Disordered" evidence="7">
    <location>
        <begin position="25"/>
        <end position="49"/>
    </location>
</feature>
<organism evidence="9 10">
    <name type="scientific">Conexibacter stalactiti</name>
    <dbReference type="NCBI Taxonomy" id="1940611"/>
    <lineage>
        <taxon>Bacteria</taxon>
        <taxon>Bacillati</taxon>
        <taxon>Actinomycetota</taxon>
        <taxon>Thermoleophilia</taxon>
        <taxon>Solirubrobacterales</taxon>
        <taxon>Conexibacteraceae</taxon>
        <taxon>Conexibacter</taxon>
    </lineage>
</organism>
<evidence type="ECO:0000256" key="7">
    <source>
        <dbReference type="SAM" id="MobiDB-lite"/>
    </source>
</evidence>
<name>A0ABU4HW30_9ACTN</name>
<dbReference type="InterPro" id="IPR004872">
    <property type="entry name" value="Lipoprotein_NlpA"/>
</dbReference>
<reference evidence="9 10" key="2">
    <citation type="submission" date="2023-10" db="EMBL/GenBank/DDBJ databases">
        <authorList>
            <person name="Han X.F."/>
        </authorList>
    </citation>
    <scope>NUCLEOTIDE SEQUENCE [LARGE SCALE GENOMIC DNA]</scope>
    <source>
        <strain evidence="9 10">KCTC 39840</strain>
    </source>
</reference>
<comment type="similarity">
    <text evidence="6">Belongs to the nlpA lipoprotein family.</text>
</comment>
<accession>A0ABU4HW30</accession>
<evidence type="ECO:0000256" key="2">
    <source>
        <dbReference type="ARBA" id="ARBA00022729"/>
    </source>
</evidence>
<dbReference type="PIRSF" id="PIRSF002854">
    <property type="entry name" value="MetQ"/>
    <property type="match status" value="1"/>
</dbReference>
<evidence type="ECO:0000256" key="5">
    <source>
        <dbReference type="ARBA" id="ARBA00023288"/>
    </source>
</evidence>
<evidence type="ECO:0000313" key="9">
    <source>
        <dbReference type="EMBL" id="MDW5597044.1"/>
    </source>
</evidence>
<dbReference type="EMBL" id="JAWSTH010000073">
    <property type="protein sequence ID" value="MDW5597044.1"/>
    <property type="molecule type" value="Genomic_DNA"/>
</dbReference>
<dbReference type="Proteomes" id="UP001284601">
    <property type="component" value="Unassembled WGS sequence"/>
</dbReference>
<evidence type="ECO:0000256" key="3">
    <source>
        <dbReference type="ARBA" id="ARBA00023136"/>
    </source>
</evidence>
<keyword evidence="4" id="KW-0564">Palmitate</keyword>
<dbReference type="SUPFAM" id="SSF53850">
    <property type="entry name" value="Periplasmic binding protein-like II"/>
    <property type="match status" value="1"/>
</dbReference>
<sequence length="292" mass="31403">MRRILLLPLVFLALALGLAACGDSDDDGDTAASTAPAAAQTDTTGGGAALSDEPLRVGATPVPHVEILRFVQDNLAERAGLRLDIQEFTDYVVPNTALEEGQLDANYFQTPGYLRDQSEARGFDFVSVADVHIEPLGLYSNDIRSVEEIPDGAQVAIPNDAANEARALRLLDANGIIRLEDPASETATPRDIADNPKDLEFTEVEAAQTPRALDDADLAVINGNYALEARLSPAEDALVLERAEGNPNVNLLVTTPELESDPRIVELARLLRSPEVRQFIEQQYRGAVIPAA</sequence>
<dbReference type="CDD" id="cd13597">
    <property type="entry name" value="PBP2_lipoprotein_Tp32"/>
    <property type="match status" value="1"/>
</dbReference>
<keyword evidence="5 6" id="KW-0449">Lipoprotein</keyword>